<dbReference type="SUPFAM" id="SSF48173">
    <property type="entry name" value="Cryptochrome/photolyase FAD-binding domain"/>
    <property type="match status" value="1"/>
</dbReference>
<dbReference type="SUPFAM" id="SSF52425">
    <property type="entry name" value="Cryptochrome/photolyase, N-terminal domain"/>
    <property type="match status" value="1"/>
</dbReference>
<dbReference type="InterPro" id="IPR002081">
    <property type="entry name" value="Cryptochrome/DNA_photolyase_1"/>
</dbReference>
<dbReference type="PANTHER" id="PTHR11455">
    <property type="entry name" value="CRYPTOCHROME"/>
    <property type="match status" value="1"/>
</dbReference>
<dbReference type="Gene3D" id="3.40.50.620">
    <property type="entry name" value="HUPs"/>
    <property type="match status" value="1"/>
</dbReference>
<dbReference type="PROSITE" id="PS00394">
    <property type="entry name" value="DNA_PHOTOLYASES_1_1"/>
    <property type="match status" value="1"/>
</dbReference>
<dbReference type="RefSeq" id="XP_056694635.1">
    <property type="nucleotide sequence ID" value="XM_056838657.1"/>
</dbReference>
<gene>
    <name evidence="9 10 11" type="primary">LOC110787388</name>
</gene>
<sequence>MGSNSKTIVWFRRDLRIEDNPALAAAARDGSVLPVFIWCPKEEAQFFPGRVSRWWMKESLAHLDHSLRSLGAELVFIRAESTLDALLECICATGATKVVFNRLYDPVSLVRDHIIKQKLGELNISVYSYNGDLLYEPWDVCDEKGNAFTTFAAFWDKCLNMQMEPSTLPTPFRLVPATGSFKKFSIGDLGLENESEKPSNALLRRAWSPGWTNANKALMEFVEQHLLDYQQSRVTVGGSSTSLLSPYLHFGELSVRKVFHSVQMKQMLWANEGNIRGCESVTMFLRAIGFREYSRYICFNFPFTHERSLLCNLKYFPWNSDQERFKAWRQGRTGYPMVDAGMRELWATGWTHNRMRVIVASFCVKVLLLHWRWGMKYFWDTLLDADLECDILGWQYISGSLPDGHDLHRLDDPELQGSKYDPEGEYIRQWLPELARLPTEWIHHPWDAPVSVLKAAGVELGSNYPKPIIEIETARDNLTEAICLMQGKAGAEETNCISEVVVDSSEKGGNTESARFNNPESFREPSIPEVVLNGKPSCITGSSRDQRVPSMQHFSNNLLQNGKRPRISVEDRAPDPNVNACYVNTEALSVQEHEADLCSTAESSSAKKQATSSFSFCVPRACSVSSKGKDSLDCESSEVKQPWKEHVDEE</sequence>
<evidence type="ECO:0000256" key="5">
    <source>
        <dbReference type="ARBA" id="ARBA00022991"/>
    </source>
</evidence>
<dbReference type="PRINTS" id="PR00147">
    <property type="entry name" value="DNAPHOTLYASE"/>
</dbReference>
<accession>A0ABM3RG96</accession>
<protein>
    <submittedName>
        <fullName evidence="9 10">Cryptochrome-1</fullName>
    </submittedName>
</protein>
<dbReference type="InterPro" id="IPR018394">
    <property type="entry name" value="DNA_photolyase_1_CS_C"/>
</dbReference>
<keyword evidence="3" id="KW-0285">Flavoprotein</keyword>
<evidence type="ECO:0000256" key="3">
    <source>
        <dbReference type="ARBA" id="ARBA00022630"/>
    </source>
</evidence>
<dbReference type="InterPro" id="IPR006050">
    <property type="entry name" value="DNA_photolyase_N"/>
</dbReference>
<evidence type="ECO:0000313" key="9">
    <source>
        <dbReference type="RefSeq" id="XP_056694634.1"/>
    </source>
</evidence>
<keyword evidence="4" id="KW-0274">FAD</keyword>
<feature type="region of interest" description="Disordered" evidence="6">
    <location>
        <begin position="624"/>
        <end position="650"/>
    </location>
</feature>
<dbReference type="InterPro" id="IPR014729">
    <property type="entry name" value="Rossmann-like_a/b/a_fold"/>
</dbReference>
<dbReference type="InterPro" id="IPR036134">
    <property type="entry name" value="Crypto/Photolyase_FAD-like_sf"/>
</dbReference>
<evidence type="ECO:0000259" key="7">
    <source>
        <dbReference type="PROSITE" id="PS51645"/>
    </source>
</evidence>
<comment type="cofactor">
    <cofactor evidence="1">
        <name>FAD</name>
        <dbReference type="ChEBI" id="CHEBI:57692"/>
    </cofactor>
</comment>
<dbReference type="NCBIfam" id="TIGR02766">
    <property type="entry name" value="crypt_chrom_pln"/>
    <property type="match status" value="1"/>
</dbReference>
<feature type="domain" description="Photolyase/cryptochrome alpha/beta" evidence="7">
    <location>
        <begin position="5"/>
        <end position="134"/>
    </location>
</feature>
<evidence type="ECO:0000256" key="1">
    <source>
        <dbReference type="ARBA" id="ARBA00001974"/>
    </source>
</evidence>
<dbReference type="Pfam" id="PF00875">
    <property type="entry name" value="DNA_photolyase"/>
    <property type="match status" value="1"/>
</dbReference>
<dbReference type="RefSeq" id="XP_056694636.1">
    <property type="nucleotide sequence ID" value="XM_056838658.1"/>
</dbReference>
<dbReference type="Gene3D" id="1.25.40.80">
    <property type="match status" value="1"/>
</dbReference>
<comment type="similarity">
    <text evidence="2">Belongs to the DNA photolyase class-1 family.</text>
</comment>
<evidence type="ECO:0000256" key="4">
    <source>
        <dbReference type="ARBA" id="ARBA00022827"/>
    </source>
</evidence>
<reference evidence="9 10" key="2">
    <citation type="submission" date="2025-05" db="UniProtKB">
        <authorList>
            <consortium name="RefSeq"/>
        </authorList>
    </citation>
    <scope>IDENTIFICATION</scope>
    <source>
        <tissue evidence="9 10">Leaf</tissue>
    </source>
</reference>
<evidence type="ECO:0000313" key="11">
    <source>
        <dbReference type="RefSeq" id="XP_056694636.1"/>
    </source>
</evidence>
<dbReference type="RefSeq" id="XP_056694634.1">
    <property type="nucleotide sequence ID" value="XM_056838656.1"/>
</dbReference>
<organism evidence="8 11">
    <name type="scientific">Spinacia oleracea</name>
    <name type="common">Spinach</name>
    <dbReference type="NCBI Taxonomy" id="3562"/>
    <lineage>
        <taxon>Eukaryota</taxon>
        <taxon>Viridiplantae</taxon>
        <taxon>Streptophyta</taxon>
        <taxon>Embryophyta</taxon>
        <taxon>Tracheophyta</taxon>
        <taxon>Spermatophyta</taxon>
        <taxon>Magnoliopsida</taxon>
        <taxon>eudicotyledons</taxon>
        <taxon>Gunneridae</taxon>
        <taxon>Pentapetalae</taxon>
        <taxon>Caryophyllales</taxon>
        <taxon>Chenopodiaceae</taxon>
        <taxon>Chenopodioideae</taxon>
        <taxon>Anserineae</taxon>
        <taxon>Spinacia</taxon>
    </lineage>
</organism>
<evidence type="ECO:0000313" key="10">
    <source>
        <dbReference type="RefSeq" id="XP_056694635.1"/>
    </source>
</evidence>
<dbReference type="InterPro" id="IPR036155">
    <property type="entry name" value="Crypto/Photolyase_N_sf"/>
</dbReference>
<dbReference type="InterPro" id="IPR014134">
    <property type="entry name" value="Cryptochrome_pln"/>
</dbReference>
<dbReference type="PANTHER" id="PTHR11455:SF18">
    <property type="entry name" value="SI:CH1073-390K14.1"/>
    <property type="match status" value="1"/>
</dbReference>
<evidence type="ECO:0000313" key="8">
    <source>
        <dbReference type="Proteomes" id="UP000813463"/>
    </source>
</evidence>
<keyword evidence="5" id="KW-0157">Chromophore</keyword>
<dbReference type="Proteomes" id="UP000813463">
    <property type="component" value="Chromosome 3"/>
</dbReference>
<reference evidence="8" key="1">
    <citation type="journal article" date="2021" name="Nat. Commun.">
        <title>Genomic analyses provide insights into spinach domestication and the genetic basis of agronomic traits.</title>
        <authorList>
            <person name="Cai X."/>
            <person name="Sun X."/>
            <person name="Xu C."/>
            <person name="Sun H."/>
            <person name="Wang X."/>
            <person name="Ge C."/>
            <person name="Zhang Z."/>
            <person name="Wang Q."/>
            <person name="Fei Z."/>
            <person name="Jiao C."/>
            <person name="Wang Q."/>
        </authorList>
    </citation>
    <scope>NUCLEOTIDE SEQUENCE [LARGE SCALE GENOMIC DNA]</scope>
    <source>
        <strain evidence="8">cv. Varoflay</strain>
    </source>
</reference>
<dbReference type="GeneID" id="110787388"/>
<evidence type="ECO:0000256" key="6">
    <source>
        <dbReference type="SAM" id="MobiDB-lite"/>
    </source>
</evidence>
<feature type="compositionally biased region" description="Basic and acidic residues" evidence="6">
    <location>
        <begin position="627"/>
        <end position="650"/>
    </location>
</feature>
<keyword evidence="8" id="KW-1185">Reference proteome</keyword>
<dbReference type="InterPro" id="IPR005101">
    <property type="entry name" value="Cryptochr/Photolyase_FAD-bd"/>
</dbReference>
<dbReference type="PROSITE" id="PS51645">
    <property type="entry name" value="PHR_CRY_ALPHA_BETA"/>
    <property type="match status" value="1"/>
</dbReference>
<dbReference type="Gene3D" id="1.10.579.10">
    <property type="entry name" value="DNA Cyclobutane Dipyrimidine Photolyase, subunit A, domain 3"/>
    <property type="match status" value="1"/>
</dbReference>
<dbReference type="Pfam" id="PF03441">
    <property type="entry name" value="FAD_binding_7"/>
    <property type="match status" value="1"/>
</dbReference>
<name>A0ABM3RG96_SPIOL</name>
<proteinExistence type="inferred from homology"/>
<evidence type="ECO:0000256" key="2">
    <source>
        <dbReference type="ARBA" id="ARBA00005862"/>
    </source>
</evidence>